<dbReference type="RefSeq" id="WP_003180252.1">
    <property type="nucleotide sequence ID" value="NZ_BEXU01000023.1"/>
</dbReference>
<dbReference type="Gene3D" id="1.10.3750.10">
    <property type="entry name" value="YhaI-like"/>
    <property type="match status" value="1"/>
</dbReference>
<dbReference type="AlphaFoldDB" id="A0A1Y0YLJ3"/>
<dbReference type="Pfam" id="PF08963">
    <property type="entry name" value="DUF1878"/>
    <property type="match status" value="1"/>
</dbReference>
<keyword evidence="1" id="KW-0175">Coiled coil</keyword>
<gene>
    <name evidence="3" type="ORF">CHCC16736_3270</name>
    <name evidence="2" type="ORF">I6G80_21535</name>
</gene>
<evidence type="ECO:0000313" key="2">
    <source>
        <dbReference type="EMBL" id="QPR72357.1"/>
    </source>
</evidence>
<protein>
    <submittedName>
        <fullName evidence="2">YhaI family protein</fullName>
    </submittedName>
</protein>
<sequence>MNSMEQRLERLEYYIKLLLNNADMEEYPYYKILIEKGLSEEEAKETEKLCEELSKELEAQKAQGFVMFDHLLTLFAGQLNEKLEVHETIFALHRQGLYKPLMSEFISIIRQYDLA</sequence>
<evidence type="ECO:0000313" key="4">
    <source>
        <dbReference type="Proteomes" id="UP000435910"/>
    </source>
</evidence>
<evidence type="ECO:0000256" key="1">
    <source>
        <dbReference type="SAM" id="Coils"/>
    </source>
</evidence>
<evidence type="ECO:0000313" key="5">
    <source>
        <dbReference type="Proteomes" id="UP000595038"/>
    </source>
</evidence>
<dbReference type="OMA" id="MNEFFEI"/>
<reference evidence="3 4" key="1">
    <citation type="submission" date="2019-06" db="EMBL/GenBank/DDBJ databases">
        <title>Genome sequence analysis of &gt;100 Bacillus licheniformis strains suggests intrinsic resistance to this species.</title>
        <authorList>
            <person name="Wels M."/>
            <person name="Siezen R.J."/>
            <person name="Johansen E."/>
            <person name="Stuer-Lauridsen B."/>
            <person name="Bjerre K."/>
            <person name="Nielsen B.K.K."/>
        </authorList>
    </citation>
    <scope>NUCLEOTIDE SEQUENCE [LARGE SCALE GENOMIC DNA]</scope>
    <source>
        <strain evidence="3 4">BAC-16736</strain>
    </source>
</reference>
<proteinExistence type="predicted"/>
<dbReference type="InterPro" id="IPR035945">
    <property type="entry name" value="YhaI-like_sf"/>
</dbReference>
<dbReference type="InterPro" id="IPR015058">
    <property type="entry name" value="DUF1878"/>
</dbReference>
<feature type="coiled-coil region" evidence="1">
    <location>
        <begin position="1"/>
        <end position="63"/>
    </location>
</feature>
<dbReference type="EMBL" id="CP065647">
    <property type="protein sequence ID" value="QPR72357.1"/>
    <property type="molecule type" value="Genomic_DNA"/>
</dbReference>
<accession>A0A1Y0YLJ3</accession>
<name>A0A1Y0YLJ3_BACLI</name>
<dbReference type="Proteomes" id="UP000435910">
    <property type="component" value="Unassembled WGS sequence"/>
</dbReference>
<reference evidence="2 5" key="2">
    <citation type="submission" date="2020-12" db="EMBL/GenBank/DDBJ databases">
        <title>FDA dAtabase for Regulatory Grade micrObial Sequences (FDA-ARGOS): Supporting development and validation of Infectious Disease Dx tests.</title>
        <authorList>
            <person name="Nelson B."/>
            <person name="Plummer A."/>
            <person name="Tallon L."/>
            <person name="Sadzewicz L."/>
            <person name="Zhao X."/>
            <person name="Boylan J."/>
            <person name="Ott S."/>
            <person name="Bowen H."/>
            <person name="Vavikolanu K."/>
            <person name="Mehta A."/>
            <person name="Aluvathingal J."/>
            <person name="Nadendla S."/>
            <person name="Myers T."/>
            <person name="Yan Y."/>
            <person name="Sichtig H."/>
        </authorList>
    </citation>
    <scope>NUCLEOTIDE SEQUENCE [LARGE SCALE GENOMIC DNA]</scope>
    <source>
        <strain evidence="2 5">FDAARGOS_923</strain>
    </source>
</reference>
<dbReference type="Proteomes" id="UP000595038">
    <property type="component" value="Chromosome"/>
</dbReference>
<dbReference type="EMBL" id="NILC01000021">
    <property type="protein sequence ID" value="TWL28668.1"/>
    <property type="molecule type" value="Genomic_DNA"/>
</dbReference>
<organism evidence="3 4">
    <name type="scientific">Bacillus licheniformis</name>
    <dbReference type="NCBI Taxonomy" id="1402"/>
    <lineage>
        <taxon>Bacteria</taxon>
        <taxon>Bacillati</taxon>
        <taxon>Bacillota</taxon>
        <taxon>Bacilli</taxon>
        <taxon>Bacillales</taxon>
        <taxon>Bacillaceae</taxon>
        <taxon>Bacillus</taxon>
    </lineage>
</organism>
<evidence type="ECO:0000313" key="3">
    <source>
        <dbReference type="EMBL" id="TWL28668.1"/>
    </source>
</evidence>
<dbReference type="GeneID" id="92862345"/>
<dbReference type="SUPFAM" id="SSF109915">
    <property type="entry name" value="Hypothetical protein YhaI"/>
    <property type="match status" value="1"/>
</dbReference>